<proteinExistence type="predicted"/>
<dbReference type="Proteomes" id="UP000032025">
    <property type="component" value="Unassembled WGS sequence"/>
</dbReference>
<evidence type="ECO:0000313" key="1">
    <source>
        <dbReference type="EMBL" id="GAN15004.1"/>
    </source>
</evidence>
<gene>
    <name evidence="1" type="ORF">SP6_50_00040</name>
</gene>
<sequence>MTITTAYDMQHDRRGDIDAILARLGSAGHPHVQALLLPQALLHDLTDAVHALCTVHGNHPSMIDYAMARGIQIETLPWLIRSSNAFAHERAFLANLTSAAGPLPSTPGQAQADTALTQLRHTLEMLANSDRRGCATGAVSALILDWRMIRQLLDHAARRFGIESPPGLMPEPLGREVDGDDPAMGIARARGFGATQLLTQHRGLWELLEARASARRG</sequence>
<accession>A0A0C9N666</accession>
<organism evidence="1 2">
    <name type="scientific">Sphingomonas paucimobilis NBRC 13935</name>
    <dbReference type="NCBI Taxonomy" id="1219050"/>
    <lineage>
        <taxon>Bacteria</taxon>
        <taxon>Pseudomonadati</taxon>
        <taxon>Pseudomonadota</taxon>
        <taxon>Alphaproteobacteria</taxon>
        <taxon>Sphingomonadales</taxon>
        <taxon>Sphingomonadaceae</taxon>
        <taxon>Sphingomonas</taxon>
    </lineage>
</organism>
<comment type="caution">
    <text evidence="1">The sequence shown here is derived from an EMBL/GenBank/DDBJ whole genome shotgun (WGS) entry which is preliminary data.</text>
</comment>
<dbReference type="AlphaFoldDB" id="A0A0C9N666"/>
<dbReference type="EMBL" id="BBJS01000050">
    <property type="protein sequence ID" value="GAN15004.1"/>
    <property type="molecule type" value="Genomic_DNA"/>
</dbReference>
<keyword evidence="2" id="KW-1185">Reference proteome</keyword>
<reference evidence="1 2" key="1">
    <citation type="submission" date="2014-08" db="EMBL/GenBank/DDBJ databases">
        <title>Whole genome shotgun sequence of Sphingomonas paucimobilis NBRC 13935.</title>
        <authorList>
            <person name="Hosoyama A."/>
            <person name="Hashimoto M."/>
            <person name="Hosoyama Y."/>
            <person name="Noguchi M."/>
            <person name="Uohara A."/>
            <person name="Ohji S."/>
            <person name="Katano-Makiyama Y."/>
            <person name="Ichikawa N."/>
            <person name="Kimura A."/>
            <person name="Yamazoe A."/>
            <person name="Fujita N."/>
        </authorList>
    </citation>
    <scope>NUCLEOTIDE SEQUENCE [LARGE SCALE GENOMIC DNA]</scope>
    <source>
        <strain evidence="1 2">NBRC 13935</strain>
    </source>
</reference>
<dbReference type="InterPro" id="IPR054248">
    <property type="entry name" value="DUF6975"/>
</dbReference>
<protein>
    <submittedName>
        <fullName evidence="1">DNA, contig: SP650</fullName>
    </submittedName>
</protein>
<evidence type="ECO:0000313" key="2">
    <source>
        <dbReference type="Proteomes" id="UP000032025"/>
    </source>
</evidence>
<dbReference type="GeneID" id="78526092"/>
<dbReference type="Pfam" id="PF22391">
    <property type="entry name" value="DUF6975"/>
    <property type="match status" value="1"/>
</dbReference>
<name>A0A0C9N666_SPHPI</name>
<dbReference type="RefSeq" id="WP_007404090.1">
    <property type="nucleotide sequence ID" value="NZ_BBJS01000050.1"/>
</dbReference>